<organism evidence="1 2">
    <name type="scientific">Pseudomonas nitroreducens</name>
    <dbReference type="NCBI Taxonomy" id="46680"/>
    <lineage>
        <taxon>Bacteria</taxon>
        <taxon>Pseudomonadati</taxon>
        <taxon>Pseudomonadota</taxon>
        <taxon>Gammaproteobacteria</taxon>
        <taxon>Pseudomonadales</taxon>
        <taxon>Pseudomonadaceae</taxon>
        <taxon>Pseudomonas</taxon>
    </lineage>
</organism>
<proteinExistence type="predicted"/>
<reference evidence="1 2" key="1">
    <citation type="submission" date="2020-08" db="EMBL/GenBank/DDBJ databases">
        <title>Functional genomics of gut bacteria from endangered species of beetles.</title>
        <authorList>
            <person name="Carlos-Shanley C."/>
        </authorList>
    </citation>
    <scope>NUCLEOTIDE SEQUENCE [LARGE SCALE GENOMIC DNA]</scope>
    <source>
        <strain evidence="1 2">S00179</strain>
    </source>
</reference>
<dbReference type="AlphaFoldDB" id="A0A7W7NZJ0"/>
<accession>A0A7W7NZJ0</accession>
<protein>
    <submittedName>
        <fullName evidence="1">Uncharacterized protein</fullName>
    </submittedName>
</protein>
<dbReference type="EMBL" id="JACHLI010000001">
    <property type="protein sequence ID" value="MBB4861649.1"/>
    <property type="molecule type" value="Genomic_DNA"/>
</dbReference>
<sequence length="544" mass="60730">MTIAQTGVQSVRFMAADSMLRCLLAGVVTQGEGHWKDLTPSKLKLELVDGSYFLEFEGERHSFSAQSVWHPQTSRFDGVSHCNRWYKLIHDAGLDEAGDFSSPFFELLRDEQVQPINGLPLHFREPIPASNLPDFDGDHVRHPELLIALRKGLEKHQNKAYRHVLCWASPMQVALYPQGLIPFESRPRLIVSEEAEKCVVDLGYLDEPRARQAVACLRTATDPGAGPGQDVVRLEFDITAGGDVMQLLDRELLVAMGSTCTKLGLAAAPDRVLCRTSIDFLEGFSMEPPDAEVVGSMETLLGKYFPMGLMLAEPDRFGDFRKTESKGFTITSYAPGLLRIISREPEAMAHASRYLPRQLLQHCVVTKRHEEADRRLTLQEFSLWRDLLGVPDAVFEGKTLFISREAARTELFAKTDLLPGMNIYTKTGTIDTAEARRDHYRVILDKMKPNIVLFDDVDIRMPLGKVMTTLASFYERKSSARGNKMILMEALLLHAGPAEAVKFVRTAKQGSALLQLMGGVALGPYMHMLPDEIATKGAVMELDL</sequence>
<evidence type="ECO:0000313" key="2">
    <source>
        <dbReference type="Proteomes" id="UP000566995"/>
    </source>
</evidence>
<dbReference type="Proteomes" id="UP000566995">
    <property type="component" value="Unassembled WGS sequence"/>
</dbReference>
<evidence type="ECO:0000313" key="1">
    <source>
        <dbReference type="EMBL" id="MBB4861649.1"/>
    </source>
</evidence>
<dbReference type="RefSeq" id="WP_184585902.1">
    <property type="nucleotide sequence ID" value="NZ_JACHLI010000001.1"/>
</dbReference>
<comment type="caution">
    <text evidence="1">The sequence shown here is derived from an EMBL/GenBank/DDBJ whole genome shotgun (WGS) entry which is preliminary data.</text>
</comment>
<name>A0A7W7NZJ0_PSENT</name>
<gene>
    <name evidence="1" type="ORF">HNP46_000460</name>
</gene>